<evidence type="ECO:0000313" key="3">
    <source>
        <dbReference type="Proteomes" id="UP001201449"/>
    </source>
</evidence>
<dbReference type="EMBL" id="JAKEVZ010000001">
    <property type="protein sequence ID" value="MCF1749778.1"/>
    <property type="molecule type" value="Genomic_DNA"/>
</dbReference>
<accession>A0ABS9BNZ6</accession>
<reference evidence="2 3" key="1">
    <citation type="submission" date="2022-01" db="EMBL/GenBank/DDBJ databases">
        <title>Mariniradius saccharolyticus sp. nov., isolated from sediment of a river.</title>
        <authorList>
            <person name="Liu H."/>
        </authorList>
    </citation>
    <scope>NUCLEOTIDE SEQUENCE [LARGE SCALE GENOMIC DNA]</scope>
    <source>
        <strain evidence="2 3">RY-2</strain>
    </source>
</reference>
<feature type="region of interest" description="Disordered" evidence="1">
    <location>
        <begin position="109"/>
        <end position="136"/>
    </location>
</feature>
<sequence>MTREQLELFRRAYDKSVKKCIKGKNKNGKDIAEQSDWVFFDRDLIQSLLDMTDPKTGGLKMYFGQYDKENLDIIPLDRKDREDYIGRMSIAIAAANRTEGGIIDVMDESSDPALRSQSSGDSVRNLGQLCPPNCNP</sequence>
<gene>
    <name evidence="2" type="ORF">L0U89_01740</name>
</gene>
<comment type="caution">
    <text evidence="2">The sequence shown here is derived from an EMBL/GenBank/DDBJ whole genome shotgun (WGS) entry which is preliminary data.</text>
</comment>
<dbReference type="RefSeq" id="WP_234859933.1">
    <property type="nucleotide sequence ID" value="NZ_JAKEVZ010000001.1"/>
</dbReference>
<protein>
    <submittedName>
        <fullName evidence="2">Uncharacterized protein</fullName>
    </submittedName>
</protein>
<evidence type="ECO:0000256" key="1">
    <source>
        <dbReference type="SAM" id="MobiDB-lite"/>
    </source>
</evidence>
<organism evidence="2 3">
    <name type="scientific">Mariniradius sediminis</name>
    <dbReference type="NCBI Taxonomy" id="2909237"/>
    <lineage>
        <taxon>Bacteria</taxon>
        <taxon>Pseudomonadati</taxon>
        <taxon>Bacteroidota</taxon>
        <taxon>Cytophagia</taxon>
        <taxon>Cytophagales</taxon>
        <taxon>Cyclobacteriaceae</taxon>
        <taxon>Mariniradius</taxon>
    </lineage>
</organism>
<proteinExistence type="predicted"/>
<name>A0ABS9BNZ6_9BACT</name>
<evidence type="ECO:0000313" key="2">
    <source>
        <dbReference type="EMBL" id="MCF1749778.1"/>
    </source>
</evidence>
<dbReference type="Proteomes" id="UP001201449">
    <property type="component" value="Unassembled WGS sequence"/>
</dbReference>
<keyword evidence="3" id="KW-1185">Reference proteome</keyword>